<organism evidence="2 3">
    <name type="scientific">Croceivirga radicis</name>
    <dbReference type="NCBI Taxonomy" id="1929488"/>
    <lineage>
        <taxon>Bacteria</taxon>
        <taxon>Pseudomonadati</taxon>
        <taxon>Bacteroidota</taxon>
        <taxon>Flavobacteriia</taxon>
        <taxon>Flavobacteriales</taxon>
        <taxon>Flavobacteriaceae</taxon>
        <taxon>Croceivirga</taxon>
    </lineage>
</organism>
<feature type="domain" description="3-keto-alpha-glucoside-1,2-lyase/3-keto-2-hydroxy-glucal hydratase" evidence="1">
    <location>
        <begin position="39"/>
        <end position="241"/>
    </location>
</feature>
<dbReference type="Pfam" id="PF06439">
    <property type="entry name" value="3keto-disac_hyd"/>
    <property type="match status" value="1"/>
</dbReference>
<dbReference type="Gene3D" id="2.60.120.560">
    <property type="entry name" value="Exo-inulinase, domain 1"/>
    <property type="match status" value="1"/>
</dbReference>
<dbReference type="EMBL" id="MTBC01000003">
    <property type="protein sequence ID" value="OQD43579.1"/>
    <property type="molecule type" value="Genomic_DNA"/>
</dbReference>
<sequence>MLVSCKGKTEKAPIKWNTKAVAEANKKHNQLLEIEKKQGWLLLFNGKTLDGWHLYNNPDSTNYSAWQVKDGMLYCNATDESKVRGDLVTNRPFKDYELNFEWKISARGNSGVFINVQESPEILQTYHSGPEYQMLDTDHMDYNEPFKSPGCLYGFQEQLNPVNVKPTNQWNTSTIKQKNGKIEFYLNGVLTAKEDFKSSKWLSQVNGSGFADKPEFGKHTEGKIALQNWYFDVWFRNMKIREL</sequence>
<dbReference type="AlphaFoldDB" id="A0A1V6LTW2"/>
<protein>
    <submittedName>
        <fullName evidence="2">Secreted glycosyl hydrolase</fullName>
    </submittedName>
</protein>
<comment type="caution">
    <text evidence="2">The sequence shown here is derived from an EMBL/GenBank/DDBJ whole genome shotgun (WGS) entry which is preliminary data.</text>
</comment>
<evidence type="ECO:0000259" key="1">
    <source>
        <dbReference type="Pfam" id="PF06439"/>
    </source>
</evidence>
<gene>
    <name evidence="2" type="ORF">BUL40_06680</name>
</gene>
<dbReference type="GO" id="GO:0016787">
    <property type="term" value="F:hydrolase activity"/>
    <property type="evidence" value="ECO:0007669"/>
    <property type="project" value="UniProtKB-KW"/>
</dbReference>
<proteinExistence type="predicted"/>
<keyword evidence="2" id="KW-0378">Hydrolase</keyword>
<keyword evidence="3" id="KW-1185">Reference proteome</keyword>
<reference evidence="2 3" key="1">
    <citation type="submission" date="2016-12" db="EMBL/GenBank/DDBJ databases">
        <authorList>
            <person name="Song W.-J."/>
            <person name="Kurnit D.M."/>
        </authorList>
    </citation>
    <scope>NUCLEOTIDE SEQUENCE [LARGE SCALE GENOMIC DNA]</scope>
    <source>
        <strain evidence="2 3">HSG9</strain>
    </source>
</reference>
<name>A0A1V6LTW2_9FLAO</name>
<evidence type="ECO:0000313" key="2">
    <source>
        <dbReference type="EMBL" id="OQD43579.1"/>
    </source>
</evidence>
<dbReference type="Proteomes" id="UP000191680">
    <property type="component" value="Unassembled WGS sequence"/>
</dbReference>
<dbReference type="InterPro" id="IPR010496">
    <property type="entry name" value="AL/BT2_dom"/>
</dbReference>
<accession>A0A1V6LTW2</accession>
<evidence type="ECO:0000313" key="3">
    <source>
        <dbReference type="Proteomes" id="UP000191680"/>
    </source>
</evidence>